<feature type="compositionally biased region" description="Low complexity" evidence="4">
    <location>
        <begin position="327"/>
        <end position="338"/>
    </location>
</feature>
<dbReference type="AlphaFoldDB" id="A0A9P3UL78"/>
<dbReference type="EMBL" id="BRPK01000004">
    <property type="protein sequence ID" value="GLB37107.1"/>
    <property type="molecule type" value="Genomic_DNA"/>
</dbReference>
<dbReference type="Gene3D" id="1.10.1670.40">
    <property type="match status" value="2"/>
</dbReference>
<evidence type="ECO:0000256" key="4">
    <source>
        <dbReference type="SAM" id="MobiDB-lite"/>
    </source>
</evidence>
<keyword evidence="7" id="KW-1185">Reference proteome</keyword>
<feature type="domain" description="HhH-GPD" evidence="5">
    <location>
        <begin position="132"/>
        <end position="316"/>
    </location>
</feature>
<keyword evidence="2" id="KW-0227">DNA damage</keyword>
<feature type="compositionally biased region" description="Polar residues" evidence="4">
    <location>
        <begin position="1"/>
        <end position="24"/>
    </location>
</feature>
<comment type="similarity">
    <text evidence="1">Belongs to the alkylbase DNA glycosidase AlkA family.</text>
</comment>
<evidence type="ECO:0000313" key="7">
    <source>
        <dbReference type="Proteomes" id="UP001063166"/>
    </source>
</evidence>
<keyword evidence="3" id="KW-0234">DNA repair</keyword>
<reference evidence="6" key="1">
    <citation type="submission" date="2022-07" db="EMBL/GenBank/DDBJ databases">
        <title>The genome of Lyophyllum shimeji provides insight into the initial evolution of ectomycorrhizal fungal genome.</title>
        <authorList>
            <person name="Kobayashi Y."/>
            <person name="Shibata T."/>
            <person name="Hirakawa H."/>
            <person name="Shigenobu S."/>
            <person name="Nishiyama T."/>
            <person name="Yamada A."/>
            <person name="Hasebe M."/>
            <person name="Kawaguchi M."/>
        </authorList>
    </citation>
    <scope>NUCLEOTIDE SEQUENCE</scope>
    <source>
        <strain evidence="6">AT787</strain>
    </source>
</reference>
<evidence type="ECO:0000256" key="2">
    <source>
        <dbReference type="ARBA" id="ARBA00022763"/>
    </source>
</evidence>
<dbReference type="GO" id="GO:0032993">
    <property type="term" value="C:protein-DNA complex"/>
    <property type="evidence" value="ECO:0007669"/>
    <property type="project" value="TreeGrafter"/>
</dbReference>
<dbReference type="GO" id="GO:0006307">
    <property type="term" value="P:DNA alkylation repair"/>
    <property type="evidence" value="ECO:0007669"/>
    <property type="project" value="TreeGrafter"/>
</dbReference>
<dbReference type="Gene3D" id="1.10.340.30">
    <property type="entry name" value="Hypothetical protein, domain 2"/>
    <property type="match status" value="1"/>
</dbReference>
<evidence type="ECO:0000256" key="3">
    <source>
        <dbReference type="ARBA" id="ARBA00023204"/>
    </source>
</evidence>
<dbReference type="InterPro" id="IPR051912">
    <property type="entry name" value="Alkylbase_DNA_Glycosylase/TA"/>
</dbReference>
<dbReference type="GO" id="GO:0032131">
    <property type="term" value="F:alkylated DNA binding"/>
    <property type="evidence" value="ECO:0007669"/>
    <property type="project" value="TreeGrafter"/>
</dbReference>
<evidence type="ECO:0000259" key="5">
    <source>
        <dbReference type="SMART" id="SM00478"/>
    </source>
</evidence>
<dbReference type="InterPro" id="IPR011257">
    <property type="entry name" value="DNA_glycosylase"/>
</dbReference>
<feature type="compositionally biased region" description="Polar residues" evidence="4">
    <location>
        <begin position="49"/>
        <end position="63"/>
    </location>
</feature>
<dbReference type="FunFam" id="1.10.340.30:FF:000004">
    <property type="entry name" value="DNA-3-methyladenine glycosylase II"/>
    <property type="match status" value="1"/>
</dbReference>
<dbReference type="SUPFAM" id="SSF48150">
    <property type="entry name" value="DNA-glycosylase"/>
    <property type="match status" value="1"/>
</dbReference>
<feature type="compositionally biased region" description="Basic and acidic residues" evidence="4">
    <location>
        <begin position="25"/>
        <end position="34"/>
    </location>
</feature>
<dbReference type="GO" id="GO:0008725">
    <property type="term" value="F:DNA-3-methyladenine glycosylase activity"/>
    <property type="evidence" value="ECO:0007669"/>
    <property type="project" value="TreeGrafter"/>
</dbReference>
<organism evidence="6 7">
    <name type="scientific">Lyophyllum shimeji</name>
    <name type="common">Hon-shimeji</name>
    <name type="synonym">Tricholoma shimeji</name>
    <dbReference type="NCBI Taxonomy" id="47721"/>
    <lineage>
        <taxon>Eukaryota</taxon>
        <taxon>Fungi</taxon>
        <taxon>Dikarya</taxon>
        <taxon>Basidiomycota</taxon>
        <taxon>Agaricomycotina</taxon>
        <taxon>Agaricomycetes</taxon>
        <taxon>Agaricomycetidae</taxon>
        <taxon>Agaricales</taxon>
        <taxon>Tricholomatineae</taxon>
        <taxon>Lyophyllaceae</taxon>
        <taxon>Lyophyllum</taxon>
    </lineage>
</organism>
<dbReference type="InterPro" id="IPR003265">
    <property type="entry name" value="HhH-GPD_domain"/>
</dbReference>
<comment type="caution">
    <text evidence="6">The sequence shown here is derived from an EMBL/GenBank/DDBJ whole genome shotgun (WGS) entry which is preliminary data.</text>
</comment>
<evidence type="ECO:0000256" key="1">
    <source>
        <dbReference type="ARBA" id="ARBA00010817"/>
    </source>
</evidence>
<gene>
    <name evidence="6" type="ORF">LshimejAT787_0401580</name>
</gene>
<dbReference type="GO" id="GO:0005634">
    <property type="term" value="C:nucleus"/>
    <property type="evidence" value="ECO:0007669"/>
    <property type="project" value="TreeGrafter"/>
</dbReference>
<dbReference type="PANTHER" id="PTHR43003">
    <property type="entry name" value="DNA-3-METHYLADENINE GLYCOSYLASE"/>
    <property type="match status" value="1"/>
</dbReference>
<sequence>MPTTRSSTRAQALNGNGTPVTSTNGEKRKLDSETPKTPNQKRARVAKGPSSTREVEAQTSAPQANASINVSSISAGALPLVPAVLTFSFDDAKKHLIGVDRRFEDVFGKMPCKPFEHLERVHPFRALVTSIVGQQISWLAARSVNHRFVKLYDPSLPEKPEDYDAHRTPTSFYPSPEQVATTDMTTLRSCGLSQRKAEYVLDLAKRFTDGRLTTEKLINADDEELVRMLTEVRGIGKWTVDMFAIFSLRRPDILPVGDLGVQRGLVIWFLSLHSPKHKWGFTPKKVPGSSSKKKEMSRLAAPASGDKDELPSFGSTSKVPEPDADGPSPDTSSVPPTTALEDAGDEIPSMPPAFTPSIKKTLYKPGEEEGFIAPPLPAGLTVEVLRSRLDGKKKIKGAFLTPKEMEDLTESWKPYRSLGVYYMWSMANVSE</sequence>
<dbReference type="CDD" id="cd00056">
    <property type="entry name" value="ENDO3c"/>
    <property type="match status" value="1"/>
</dbReference>
<dbReference type="GO" id="GO:0043916">
    <property type="term" value="F:DNA-7-methylguanine glycosylase activity"/>
    <property type="evidence" value="ECO:0007669"/>
    <property type="project" value="TreeGrafter"/>
</dbReference>
<dbReference type="OrthoDB" id="415889at2759"/>
<protein>
    <submittedName>
        <fullName evidence="6">DNA glycosylase</fullName>
    </submittedName>
</protein>
<evidence type="ECO:0000313" key="6">
    <source>
        <dbReference type="EMBL" id="GLB37107.1"/>
    </source>
</evidence>
<dbReference type="Proteomes" id="UP001063166">
    <property type="component" value="Unassembled WGS sequence"/>
</dbReference>
<dbReference type="Pfam" id="PF00730">
    <property type="entry name" value="HhH-GPD"/>
    <property type="match status" value="1"/>
</dbReference>
<dbReference type="PANTHER" id="PTHR43003:SF5">
    <property type="entry name" value="DNA-3-METHYLADENINE GLYCOSYLASE"/>
    <property type="match status" value="1"/>
</dbReference>
<name>A0A9P3UL78_LYOSH</name>
<dbReference type="SMART" id="SM00478">
    <property type="entry name" value="ENDO3c"/>
    <property type="match status" value="1"/>
</dbReference>
<feature type="region of interest" description="Disordered" evidence="4">
    <location>
        <begin position="1"/>
        <end position="64"/>
    </location>
</feature>
<accession>A0A9P3UL78</accession>
<proteinExistence type="inferred from homology"/>
<dbReference type="GO" id="GO:0006285">
    <property type="term" value="P:base-excision repair, AP site formation"/>
    <property type="evidence" value="ECO:0007669"/>
    <property type="project" value="TreeGrafter"/>
</dbReference>
<feature type="region of interest" description="Disordered" evidence="4">
    <location>
        <begin position="281"/>
        <end position="351"/>
    </location>
</feature>